<feature type="binding site" evidence="7">
    <location>
        <position position="69"/>
    </location>
    <ligand>
        <name>Zn(2+)</name>
        <dbReference type="ChEBI" id="CHEBI:29105"/>
        <note>catalytic</note>
    </ligand>
</feature>
<comment type="subcellular location">
    <subcellularLocation>
        <location evidence="1">Membrane</location>
        <topology evidence="1">Multi-pass membrane protein</topology>
    </subcellularLocation>
</comment>
<feature type="transmembrane region" description="Helical" evidence="8">
    <location>
        <begin position="25"/>
        <end position="43"/>
    </location>
</feature>
<feature type="transmembrane region" description="Helical" evidence="8">
    <location>
        <begin position="108"/>
        <end position="129"/>
    </location>
</feature>
<keyword evidence="7" id="KW-0862">Zinc</keyword>
<feature type="transmembrane region" description="Helical" evidence="8">
    <location>
        <begin position="75"/>
        <end position="96"/>
    </location>
</feature>
<dbReference type="GO" id="GO:0016811">
    <property type="term" value="F:hydrolase activity, acting on carbon-nitrogen (but not peptide) bonds, in linear amides"/>
    <property type="evidence" value="ECO:0007669"/>
    <property type="project" value="InterPro"/>
</dbReference>
<dbReference type="AlphaFoldDB" id="A0A4R6R944"/>
<gene>
    <name evidence="9" type="ORF">EDD54_3739</name>
</gene>
<evidence type="ECO:0000256" key="1">
    <source>
        <dbReference type="ARBA" id="ARBA00004141"/>
    </source>
</evidence>
<accession>A0A4R6R944</accession>
<feature type="transmembrane region" description="Helical" evidence="8">
    <location>
        <begin position="50"/>
        <end position="69"/>
    </location>
</feature>
<dbReference type="Pfam" id="PF05875">
    <property type="entry name" value="Ceramidase"/>
    <property type="match status" value="1"/>
</dbReference>
<keyword evidence="3" id="KW-0378">Hydrolase</keyword>
<evidence type="ECO:0000256" key="3">
    <source>
        <dbReference type="ARBA" id="ARBA00022801"/>
    </source>
</evidence>
<keyword evidence="5 8" id="KW-0472">Membrane</keyword>
<name>A0A4R6R944_9HYPH</name>
<dbReference type="InterPro" id="IPR008901">
    <property type="entry name" value="ACER"/>
</dbReference>
<dbReference type="Proteomes" id="UP000294547">
    <property type="component" value="Unassembled WGS sequence"/>
</dbReference>
<evidence type="ECO:0000256" key="4">
    <source>
        <dbReference type="ARBA" id="ARBA00022989"/>
    </source>
</evidence>
<feature type="binding site" evidence="7">
    <location>
        <position position="193"/>
    </location>
    <ligand>
        <name>Zn(2+)</name>
        <dbReference type="ChEBI" id="CHEBI:29105"/>
        <note>catalytic</note>
    </ligand>
</feature>
<dbReference type="OrthoDB" id="277121at2"/>
<evidence type="ECO:0000256" key="2">
    <source>
        <dbReference type="ARBA" id="ARBA00022692"/>
    </source>
</evidence>
<keyword evidence="6" id="KW-0479">Metal-binding</keyword>
<evidence type="ECO:0000313" key="9">
    <source>
        <dbReference type="EMBL" id="TDP82472.1"/>
    </source>
</evidence>
<dbReference type="GO" id="GO:0006672">
    <property type="term" value="P:ceramide metabolic process"/>
    <property type="evidence" value="ECO:0007669"/>
    <property type="project" value="InterPro"/>
</dbReference>
<evidence type="ECO:0000256" key="5">
    <source>
        <dbReference type="ARBA" id="ARBA00023136"/>
    </source>
</evidence>
<dbReference type="GO" id="GO:0046872">
    <property type="term" value="F:metal ion binding"/>
    <property type="evidence" value="ECO:0007669"/>
    <property type="project" value="UniProtKB-KW"/>
</dbReference>
<organism evidence="9 10">
    <name type="scientific">Oharaeibacter diazotrophicus</name>
    <dbReference type="NCBI Taxonomy" id="1920512"/>
    <lineage>
        <taxon>Bacteria</taxon>
        <taxon>Pseudomonadati</taxon>
        <taxon>Pseudomonadota</taxon>
        <taxon>Alphaproteobacteria</taxon>
        <taxon>Hyphomicrobiales</taxon>
        <taxon>Pleomorphomonadaceae</taxon>
        <taxon>Oharaeibacter</taxon>
    </lineage>
</organism>
<feature type="transmembrane region" description="Helical" evidence="8">
    <location>
        <begin position="194"/>
        <end position="212"/>
    </location>
</feature>
<comment type="cofactor">
    <cofactor evidence="7">
        <name>Zn(2+)</name>
        <dbReference type="ChEBI" id="CHEBI:29105"/>
    </cofactor>
</comment>
<keyword evidence="4 8" id="KW-1133">Transmembrane helix</keyword>
<comment type="caution">
    <text evidence="9">The sequence shown here is derived from an EMBL/GenBank/DDBJ whole genome shotgun (WGS) entry which is preliminary data.</text>
</comment>
<evidence type="ECO:0000256" key="8">
    <source>
        <dbReference type="SAM" id="Phobius"/>
    </source>
</evidence>
<evidence type="ECO:0000256" key="6">
    <source>
        <dbReference type="PIRSR" id="PIRSR608901-1"/>
    </source>
</evidence>
<dbReference type="EMBL" id="SNXY01000010">
    <property type="protein sequence ID" value="TDP82472.1"/>
    <property type="molecule type" value="Genomic_DNA"/>
</dbReference>
<keyword evidence="6" id="KW-0106">Calcium</keyword>
<reference evidence="9 10" key="1">
    <citation type="submission" date="2019-03" db="EMBL/GenBank/DDBJ databases">
        <title>Genomic Encyclopedia of Type Strains, Phase IV (KMG-IV): sequencing the most valuable type-strain genomes for metagenomic binning, comparative biology and taxonomic classification.</title>
        <authorList>
            <person name="Goeker M."/>
        </authorList>
    </citation>
    <scope>NUCLEOTIDE SEQUENCE [LARGE SCALE GENOMIC DNA]</scope>
    <source>
        <strain evidence="9 10">DSM 102969</strain>
    </source>
</reference>
<dbReference type="GO" id="GO:0016020">
    <property type="term" value="C:membrane"/>
    <property type="evidence" value="ECO:0007669"/>
    <property type="project" value="UniProtKB-SubCell"/>
</dbReference>
<keyword evidence="2 8" id="KW-0812">Transmembrane</keyword>
<sequence length="222" mass="23204">MDWWRPVDLYCERLGPDFWAEPVNALTNLAFVAAGLYGLARAVRAGADGLVRLLCLWVVAIGVGSFLFHTVATPWAGLADTLPIWSFVAVYVPFALRRFLGLTPGRVVLVLAIGVAVVAAVVAALPPWASAASNGTVQYLPAVLALGAFTVELARRGHPAGRPVAAAAAVFVPSLAARTADMAVCAALPLGTHFLWHLLNAAMLALLLVAAVDHGTRAPVGK</sequence>
<proteinExistence type="predicted"/>
<evidence type="ECO:0000313" key="10">
    <source>
        <dbReference type="Proteomes" id="UP000294547"/>
    </source>
</evidence>
<protein>
    <submittedName>
        <fullName evidence="9">Ceramidase</fullName>
    </submittedName>
</protein>
<feature type="binding site" evidence="6">
    <location>
        <position position="21"/>
    </location>
    <ligand>
        <name>Ca(2+)</name>
        <dbReference type="ChEBI" id="CHEBI:29108"/>
    </ligand>
</feature>
<dbReference type="RefSeq" id="WP_126539278.1">
    <property type="nucleotide sequence ID" value="NZ_BSPM01000007.1"/>
</dbReference>
<keyword evidence="10" id="KW-1185">Reference proteome</keyword>
<evidence type="ECO:0000256" key="7">
    <source>
        <dbReference type="PIRSR" id="PIRSR608901-2"/>
    </source>
</evidence>
<feature type="binding site" evidence="7">
    <location>
        <position position="197"/>
    </location>
    <ligand>
        <name>Zn(2+)</name>
        <dbReference type="ChEBI" id="CHEBI:29105"/>
        <note>catalytic</note>
    </ligand>
</feature>